<organism evidence="1 2">
    <name type="scientific">Halteria grandinella</name>
    <dbReference type="NCBI Taxonomy" id="5974"/>
    <lineage>
        <taxon>Eukaryota</taxon>
        <taxon>Sar</taxon>
        <taxon>Alveolata</taxon>
        <taxon>Ciliophora</taxon>
        <taxon>Intramacronucleata</taxon>
        <taxon>Spirotrichea</taxon>
        <taxon>Stichotrichia</taxon>
        <taxon>Sporadotrichida</taxon>
        <taxon>Halteriidae</taxon>
        <taxon>Halteria</taxon>
    </lineage>
</organism>
<reference evidence="1" key="1">
    <citation type="submission" date="2019-06" db="EMBL/GenBank/DDBJ databases">
        <authorList>
            <person name="Zheng W."/>
        </authorList>
    </citation>
    <scope>NUCLEOTIDE SEQUENCE</scope>
    <source>
        <strain evidence="1">QDHG01</strain>
    </source>
</reference>
<dbReference type="Proteomes" id="UP000785679">
    <property type="component" value="Unassembled WGS sequence"/>
</dbReference>
<proteinExistence type="predicted"/>
<evidence type="ECO:0000313" key="1">
    <source>
        <dbReference type="EMBL" id="TNV77935.1"/>
    </source>
</evidence>
<comment type="caution">
    <text evidence="1">The sequence shown here is derived from an EMBL/GenBank/DDBJ whole genome shotgun (WGS) entry which is preliminary data.</text>
</comment>
<name>A0A8J8NPN9_HALGN</name>
<gene>
    <name evidence="1" type="ORF">FGO68_gene3255</name>
</gene>
<sequence length="188" mass="21654">MEQYNESPRSPQNRYSPKRLYYEAVNELVSQDTGNPLAMQDKLSPLIKDYKAKAIYEKPMGNYSPKGAQTQVPTSLGQVLPLPAPHGNGHQPPPLESSFQHYRANNFENRNKVIWNNTDFRIFHRDNPRSLGGPIPVLGETSVIPLVREQRKIRGINPRMPLEDPQIRLKLGLRIDSESQMQHRYDKR</sequence>
<evidence type="ECO:0000313" key="2">
    <source>
        <dbReference type="Proteomes" id="UP000785679"/>
    </source>
</evidence>
<dbReference type="OrthoDB" id="10647508at2759"/>
<dbReference type="AlphaFoldDB" id="A0A8J8NPN9"/>
<protein>
    <submittedName>
        <fullName evidence="1">Uncharacterized protein</fullName>
    </submittedName>
</protein>
<dbReference type="EMBL" id="RRYP01011130">
    <property type="protein sequence ID" value="TNV77935.1"/>
    <property type="molecule type" value="Genomic_DNA"/>
</dbReference>
<keyword evidence="2" id="KW-1185">Reference proteome</keyword>
<accession>A0A8J8NPN9</accession>